<evidence type="ECO:0000313" key="2">
    <source>
        <dbReference type="Proteomes" id="UP001214201"/>
    </source>
</evidence>
<protein>
    <submittedName>
        <fullName evidence="1">Uncharacterized protein</fullName>
    </submittedName>
</protein>
<dbReference type="EMBL" id="CP082214">
    <property type="protein sequence ID" value="WDM69998.1"/>
    <property type="molecule type" value="Genomic_DNA"/>
</dbReference>
<evidence type="ECO:0000313" key="1">
    <source>
        <dbReference type="EMBL" id="WDM69998.1"/>
    </source>
</evidence>
<gene>
    <name evidence="1" type="ORF">K6978_11010</name>
</gene>
<reference evidence="1 2" key="1">
    <citation type="submission" date="2021-08" db="EMBL/GenBank/DDBJ databases">
        <title>Genome sequences of Xanthomonas cucurbitae isolates from 5 Midwestern US states.</title>
        <authorList>
            <person name="Hind S.R."/>
        </authorList>
    </citation>
    <scope>NUCLEOTIDE SEQUENCE [LARGE SCALE GENOMIC DNA]</scope>
    <source>
        <strain evidence="1 2">OH_261</strain>
    </source>
</reference>
<organism evidence="1 2">
    <name type="scientific">Xanthomonas cucurbitae</name>
    <dbReference type="NCBI Taxonomy" id="56453"/>
    <lineage>
        <taxon>Bacteria</taxon>
        <taxon>Pseudomonadati</taxon>
        <taxon>Pseudomonadota</taxon>
        <taxon>Gammaproteobacteria</taxon>
        <taxon>Lysobacterales</taxon>
        <taxon>Lysobacteraceae</taxon>
        <taxon>Xanthomonas</taxon>
    </lineage>
</organism>
<dbReference type="RefSeq" id="WP_274396233.1">
    <property type="nucleotide sequence ID" value="NZ_CP082213.1"/>
</dbReference>
<dbReference type="Proteomes" id="UP001214201">
    <property type="component" value="Chromosome"/>
</dbReference>
<name>A0ABY7Y837_9XANT</name>
<keyword evidence="2" id="KW-1185">Reference proteome</keyword>
<proteinExistence type="predicted"/>
<sequence>MLAKQDADMPTAQRVPFLNTIHRGNFSTKLPLQGGRVRRAAFLIYSYEHAFNSFRALATKIARPVGGQVIAQRAAQRDSIPEPD</sequence>
<accession>A0ABY7Y837</accession>